<sequence length="44" mass="4763">MLRDVVQAVCGHRLVPPCYIGSGPGLMLPRPPISGAEWEEVLMS</sequence>
<evidence type="ECO:0000313" key="2">
    <source>
        <dbReference type="Proteomes" id="UP000074561"/>
    </source>
</evidence>
<reference evidence="1 2" key="1">
    <citation type="submission" date="2015-11" db="EMBL/GenBank/DDBJ databases">
        <title>Exploring the genomic traits of fungus-feeding bacterial genus Collimonas.</title>
        <authorList>
            <person name="Song C."/>
            <person name="Schmidt R."/>
            <person name="de Jager V."/>
            <person name="Krzyzanowska D."/>
            <person name="Jongedijk E."/>
            <person name="Cankar K."/>
            <person name="Beekwilder J."/>
            <person name="van Veen A."/>
            <person name="de Boer W."/>
            <person name="van Veen J.A."/>
            <person name="Garbeva P."/>
        </authorList>
    </citation>
    <scope>NUCLEOTIDE SEQUENCE [LARGE SCALE GENOMIC DNA]</scope>
    <source>
        <strain evidence="1 2">Ter91</strain>
    </source>
</reference>
<dbReference type="Proteomes" id="UP000074561">
    <property type="component" value="Chromosome"/>
</dbReference>
<name>A0A127Q0B6_9BURK</name>
<proteinExistence type="predicted"/>
<organism evidence="1 2">
    <name type="scientific">Collimonas pratensis</name>
    <dbReference type="NCBI Taxonomy" id="279113"/>
    <lineage>
        <taxon>Bacteria</taxon>
        <taxon>Pseudomonadati</taxon>
        <taxon>Pseudomonadota</taxon>
        <taxon>Betaproteobacteria</taxon>
        <taxon>Burkholderiales</taxon>
        <taxon>Oxalobacteraceae</taxon>
        <taxon>Collimonas</taxon>
    </lineage>
</organism>
<gene>
    <name evidence="1" type="ORF">CPter91_1088</name>
</gene>
<dbReference type="KEGG" id="cpra:CPter91_1088"/>
<protein>
    <submittedName>
        <fullName evidence="1">Uncharacterized protein</fullName>
    </submittedName>
</protein>
<dbReference type="EMBL" id="CP013234">
    <property type="protein sequence ID" value="AMP03473.1"/>
    <property type="molecule type" value="Genomic_DNA"/>
</dbReference>
<evidence type="ECO:0000313" key="1">
    <source>
        <dbReference type="EMBL" id="AMP03473.1"/>
    </source>
</evidence>
<accession>A0A127Q0B6</accession>
<dbReference type="AlphaFoldDB" id="A0A127Q0B6"/>